<reference evidence="6 7" key="1">
    <citation type="submission" date="2015-09" db="EMBL/GenBank/DDBJ databases">
        <title>Genome announcement of multiple Pseudomonas syringae strains.</title>
        <authorList>
            <person name="Thakur S."/>
            <person name="Wang P.W."/>
            <person name="Gong Y."/>
            <person name="Weir B.S."/>
            <person name="Guttman D.S."/>
        </authorList>
    </citation>
    <scope>NUCLEOTIDE SEQUENCE [LARGE SCALE GENOMIC DNA]</scope>
    <source>
        <strain evidence="6 7">ICMP9419</strain>
    </source>
</reference>
<dbReference type="GO" id="GO:0004553">
    <property type="term" value="F:hydrolase activity, hydrolyzing O-glycosyl compounds"/>
    <property type="evidence" value="ECO:0007669"/>
    <property type="project" value="InterPro"/>
</dbReference>
<evidence type="ECO:0000313" key="7">
    <source>
        <dbReference type="Proteomes" id="UP000050381"/>
    </source>
</evidence>
<sequence>MRRANRRSFLTAFVRLLACLPFVNSRLLAAETFPALRQPAAEKGIRFGFAVDPAKLNDDAAYRQLIARQASIVVPENALKWQTVHP</sequence>
<dbReference type="SUPFAM" id="SSF51445">
    <property type="entry name" value="(Trans)glycosidases"/>
    <property type="match status" value="1"/>
</dbReference>
<protein>
    <submittedName>
        <fullName evidence="6">Glycosyl hydrolase family protein</fullName>
    </submittedName>
</protein>
<dbReference type="Proteomes" id="UP000050381">
    <property type="component" value="Unassembled WGS sequence"/>
</dbReference>
<dbReference type="Pfam" id="PF00331">
    <property type="entry name" value="Glyco_hydro_10"/>
    <property type="match status" value="1"/>
</dbReference>
<organism evidence="6 7">
    <name type="scientific">Pseudomonas syringae pv. castaneae</name>
    <dbReference type="NCBI Taxonomy" id="264450"/>
    <lineage>
        <taxon>Bacteria</taxon>
        <taxon>Pseudomonadati</taxon>
        <taxon>Pseudomonadota</taxon>
        <taxon>Gammaproteobacteria</taxon>
        <taxon>Pseudomonadales</taxon>
        <taxon>Pseudomonadaceae</taxon>
        <taxon>Pseudomonas</taxon>
        <taxon>Pseudomonas syringae</taxon>
    </lineage>
</organism>
<keyword evidence="4" id="KW-0732">Signal</keyword>
<evidence type="ECO:0000256" key="4">
    <source>
        <dbReference type="SAM" id="SignalP"/>
    </source>
</evidence>
<gene>
    <name evidence="6" type="ORF">ALO79_05443</name>
</gene>
<dbReference type="InterPro" id="IPR001000">
    <property type="entry name" value="GH10_dom"/>
</dbReference>
<name>A0A0P9NLM7_PSESX</name>
<dbReference type="EMBL" id="LJQD01000044">
    <property type="protein sequence ID" value="KPW99683.1"/>
    <property type="molecule type" value="Genomic_DNA"/>
</dbReference>
<accession>A0A0P9NLM7</accession>
<keyword evidence="1 6" id="KW-0378">Hydrolase</keyword>
<dbReference type="PATRIC" id="fig|264450.4.peg.6448"/>
<keyword evidence="2" id="KW-0119">Carbohydrate metabolism</keyword>
<feature type="domain" description="GH10" evidence="5">
    <location>
        <begin position="36"/>
        <end position="85"/>
    </location>
</feature>
<evidence type="ECO:0000313" key="6">
    <source>
        <dbReference type="EMBL" id="KPW99683.1"/>
    </source>
</evidence>
<dbReference type="AlphaFoldDB" id="A0A0P9NLM7"/>
<evidence type="ECO:0000256" key="3">
    <source>
        <dbReference type="ARBA" id="ARBA00023326"/>
    </source>
</evidence>
<dbReference type="Gene3D" id="3.20.20.80">
    <property type="entry name" value="Glycosidases"/>
    <property type="match status" value="1"/>
</dbReference>
<evidence type="ECO:0000256" key="1">
    <source>
        <dbReference type="ARBA" id="ARBA00022801"/>
    </source>
</evidence>
<evidence type="ECO:0000259" key="5">
    <source>
        <dbReference type="Pfam" id="PF00331"/>
    </source>
</evidence>
<comment type="caution">
    <text evidence="6">The sequence shown here is derived from an EMBL/GenBank/DDBJ whole genome shotgun (WGS) entry which is preliminary data.</text>
</comment>
<feature type="signal peptide" evidence="4">
    <location>
        <begin position="1"/>
        <end position="29"/>
    </location>
</feature>
<proteinExistence type="predicted"/>
<dbReference type="GO" id="GO:0000272">
    <property type="term" value="P:polysaccharide catabolic process"/>
    <property type="evidence" value="ECO:0007669"/>
    <property type="project" value="UniProtKB-KW"/>
</dbReference>
<feature type="chain" id="PRO_5006164396" evidence="4">
    <location>
        <begin position="30"/>
        <end position="86"/>
    </location>
</feature>
<dbReference type="InterPro" id="IPR017853">
    <property type="entry name" value="GH"/>
</dbReference>
<keyword evidence="3" id="KW-0624">Polysaccharide degradation</keyword>
<evidence type="ECO:0000256" key="2">
    <source>
        <dbReference type="ARBA" id="ARBA00023277"/>
    </source>
</evidence>